<dbReference type="SUPFAM" id="SSF53649">
    <property type="entry name" value="Alkaline phosphatase-like"/>
    <property type="match status" value="1"/>
</dbReference>
<protein>
    <recommendedName>
        <fullName evidence="3">Sulfatase</fullName>
    </recommendedName>
</protein>
<dbReference type="KEGG" id="mff:MFFC18_34730"/>
<evidence type="ECO:0000313" key="2">
    <source>
        <dbReference type="Proteomes" id="UP000322214"/>
    </source>
</evidence>
<dbReference type="InterPro" id="IPR010869">
    <property type="entry name" value="DUF1501"/>
</dbReference>
<dbReference type="EMBL" id="CP042912">
    <property type="protein sequence ID" value="QEG23572.1"/>
    <property type="molecule type" value="Genomic_DNA"/>
</dbReference>
<dbReference type="OrthoDB" id="127333at2"/>
<dbReference type="STRING" id="980251.GCA_001642875_04480"/>
<evidence type="ECO:0008006" key="3">
    <source>
        <dbReference type="Google" id="ProtNLM"/>
    </source>
</evidence>
<dbReference type="Proteomes" id="UP000322214">
    <property type="component" value="Chromosome"/>
</dbReference>
<gene>
    <name evidence="1" type="ORF">MFFC18_34730</name>
</gene>
<dbReference type="InterPro" id="IPR017850">
    <property type="entry name" value="Alkaline_phosphatase_core_sf"/>
</dbReference>
<organism evidence="1 2">
    <name type="scientific">Mariniblastus fucicola</name>
    <dbReference type="NCBI Taxonomy" id="980251"/>
    <lineage>
        <taxon>Bacteria</taxon>
        <taxon>Pseudomonadati</taxon>
        <taxon>Planctomycetota</taxon>
        <taxon>Planctomycetia</taxon>
        <taxon>Pirellulales</taxon>
        <taxon>Pirellulaceae</taxon>
        <taxon>Mariniblastus</taxon>
    </lineage>
</organism>
<proteinExistence type="predicted"/>
<keyword evidence="2" id="KW-1185">Reference proteome</keyword>
<sequence>MKNLTPEQEFANAHLKMRTRRHFLNNCGVGLGAAALSQLLAGTASAGSSESKTDSSAGFLSDYRKPAKHVIYLHMAGSPPQQELLDYKPELEKHHLKECPDELIEGKEFAFIKGKPKLMGPVFGFKKFGKCGRMMGEKMPLVGGLADDLCVINSMRTDQFNHAPAQLALHTGSPQFGGASFGSWATYGLGSENENLPGFMVMVSGGKLPSSGKSIWGNGYLPGVFQGVQCRNGGDPILYVSNPEGMSRDLRRKSLDALNQLNELSFQQFRNPETKTRIEQYELAFRMQTAVPEVMDISRESRQTLESYGAVPGASSFANNCLLARRLVEQGVRFVQLFDWGWDIHGTGKSDDMKTQFVKKCAESDRPIAALLSDLKQRGMLEDTLVIWGGEFGRTPMIEARNGTHDYLGRDHHPDCFSMWVAGGGFKGGMTYGKSDDLGFGVAEKAVDIKDLQATLLHAMGLNPYKLSFPYQGLNSRLIGPANTPVIVDDLLQ</sequence>
<dbReference type="InterPro" id="IPR006311">
    <property type="entry name" value="TAT_signal"/>
</dbReference>
<dbReference type="PANTHER" id="PTHR43737">
    <property type="entry name" value="BLL7424 PROTEIN"/>
    <property type="match status" value="1"/>
</dbReference>
<dbReference type="Pfam" id="PF07394">
    <property type="entry name" value="DUF1501"/>
    <property type="match status" value="1"/>
</dbReference>
<dbReference type="Gene3D" id="3.40.720.10">
    <property type="entry name" value="Alkaline Phosphatase, subunit A"/>
    <property type="match status" value="1"/>
</dbReference>
<dbReference type="PANTHER" id="PTHR43737:SF1">
    <property type="entry name" value="DUF1501 DOMAIN-CONTAINING PROTEIN"/>
    <property type="match status" value="1"/>
</dbReference>
<accession>A0A5B9PFH9</accession>
<dbReference type="RefSeq" id="WP_075086296.1">
    <property type="nucleotide sequence ID" value="NZ_CP042912.1"/>
</dbReference>
<dbReference type="PROSITE" id="PS51318">
    <property type="entry name" value="TAT"/>
    <property type="match status" value="1"/>
</dbReference>
<name>A0A5B9PFH9_9BACT</name>
<evidence type="ECO:0000313" key="1">
    <source>
        <dbReference type="EMBL" id="QEG23572.1"/>
    </source>
</evidence>
<reference evidence="1 2" key="1">
    <citation type="submission" date="2019-08" db="EMBL/GenBank/DDBJ databases">
        <title>Deep-cultivation of Planctomycetes and their phenomic and genomic characterization uncovers novel biology.</title>
        <authorList>
            <person name="Wiegand S."/>
            <person name="Jogler M."/>
            <person name="Boedeker C."/>
            <person name="Pinto D."/>
            <person name="Vollmers J."/>
            <person name="Rivas-Marin E."/>
            <person name="Kohn T."/>
            <person name="Peeters S.H."/>
            <person name="Heuer A."/>
            <person name="Rast P."/>
            <person name="Oberbeckmann S."/>
            <person name="Bunk B."/>
            <person name="Jeske O."/>
            <person name="Meyerdierks A."/>
            <person name="Storesund J.E."/>
            <person name="Kallscheuer N."/>
            <person name="Luecker S."/>
            <person name="Lage O.M."/>
            <person name="Pohl T."/>
            <person name="Merkel B.J."/>
            <person name="Hornburger P."/>
            <person name="Mueller R.-W."/>
            <person name="Bruemmer F."/>
            <person name="Labrenz M."/>
            <person name="Spormann A.M."/>
            <person name="Op den Camp H."/>
            <person name="Overmann J."/>
            <person name="Amann R."/>
            <person name="Jetten M.S.M."/>
            <person name="Mascher T."/>
            <person name="Medema M.H."/>
            <person name="Devos D.P."/>
            <person name="Kaster A.-K."/>
            <person name="Ovreas L."/>
            <person name="Rohde M."/>
            <person name="Galperin M.Y."/>
            <person name="Jogler C."/>
        </authorList>
    </citation>
    <scope>NUCLEOTIDE SEQUENCE [LARGE SCALE GENOMIC DNA]</scope>
    <source>
        <strain evidence="1 2">FC18</strain>
    </source>
</reference>
<dbReference type="AlphaFoldDB" id="A0A5B9PFH9"/>